<dbReference type="AlphaFoldDB" id="A0A517DQ21"/>
<dbReference type="Pfam" id="PF02915">
    <property type="entry name" value="Rubrerythrin"/>
    <property type="match status" value="1"/>
</dbReference>
<evidence type="ECO:0000313" key="2">
    <source>
        <dbReference type="EMBL" id="QDR79465.1"/>
    </source>
</evidence>
<reference evidence="2 3" key="1">
    <citation type="submission" date="2019-02" db="EMBL/GenBank/DDBJ databases">
        <title>Closed genome of Sporomusa termitida DSM 4440.</title>
        <authorList>
            <person name="Poehlein A."/>
            <person name="Daniel R."/>
        </authorList>
    </citation>
    <scope>NUCLEOTIDE SEQUENCE [LARGE SCALE GENOMIC DNA]</scope>
    <source>
        <strain evidence="2 3">DSM 4440</strain>
    </source>
</reference>
<name>A0A517DQ21_9FIRM</name>
<protein>
    <submittedName>
        <fullName evidence="2">Rubrerythrin</fullName>
    </submittedName>
</protein>
<accession>A0A517DQ21</accession>
<sequence>MQIFDFALKMELDGEQYYRSLAAQVQYDDLKTVLIGLANDERSHYDIILAAQNNHFHPPAAAPFLAGQQNVFAINREFINHNEESIVKLKDEQIDIYRGALIKEQESVELYKNLQATAVTEAERAICITLMQEEEKHVAVLENIIEMLNHVHDWVESAEFNLKEEKY</sequence>
<evidence type="ECO:0000313" key="3">
    <source>
        <dbReference type="Proteomes" id="UP000320776"/>
    </source>
</evidence>
<evidence type="ECO:0000259" key="1">
    <source>
        <dbReference type="Pfam" id="PF02915"/>
    </source>
</evidence>
<dbReference type="GO" id="GO:0016491">
    <property type="term" value="F:oxidoreductase activity"/>
    <property type="evidence" value="ECO:0007669"/>
    <property type="project" value="InterPro"/>
</dbReference>
<organism evidence="2 3">
    <name type="scientific">Sporomusa termitida</name>
    <dbReference type="NCBI Taxonomy" id="2377"/>
    <lineage>
        <taxon>Bacteria</taxon>
        <taxon>Bacillati</taxon>
        <taxon>Bacillota</taxon>
        <taxon>Negativicutes</taxon>
        <taxon>Selenomonadales</taxon>
        <taxon>Sporomusaceae</taxon>
        <taxon>Sporomusa</taxon>
    </lineage>
</organism>
<dbReference type="CDD" id="cd01045">
    <property type="entry name" value="Ferritin_like_AB"/>
    <property type="match status" value="1"/>
</dbReference>
<dbReference type="Proteomes" id="UP000320776">
    <property type="component" value="Chromosome"/>
</dbReference>
<dbReference type="EMBL" id="CP036259">
    <property type="protein sequence ID" value="QDR79465.1"/>
    <property type="molecule type" value="Genomic_DNA"/>
</dbReference>
<dbReference type="GO" id="GO:0046872">
    <property type="term" value="F:metal ion binding"/>
    <property type="evidence" value="ECO:0007669"/>
    <property type="project" value="InterPro"/>
</dbReference>
<dbReference type="RefSeq" id="WP_144349112.1">
    <property type="nucleotide sequence ID" value="NZ_CP036259.1"/>
</dbReference>
<dbReference type="InterPro" id="IPR009078">
    <property type="entry name" value="Ferritin-like_SF"/>
</dbReference>
<keyword evidence="3" id="KW-1185">Reference proteome</keyword>
<dbReference type="InterPro" id="IPR003251">
    <property type="entry name" value="Rr_diiron-bd_dom"/>
</dbReference>
<proteinExistence type="predicted"/>
<dbReference type="OrthoDB" id="9792569at2"/>
<dbReference type="SUPFAM" id="SSF47240">
    <property type="entry name" value="Ferritin-like"/>
    <property type="match status" value="1"/>
</dbReference>
<dbReference type="Gene3D" id="1.20.1260.10">
    <property type="match status" value="1"/>
</dbReference>
<dbReference type="KEGG" id="sted:SPTER_07400"/>
<feature type="domain" description="Rubrerythrin diiron-binding" evidence="1">
    <location>
        <begin position="5"/>
        <end position="143"/>
    </location>
</feature>
<gene>
    <name evidence="2" type="ORF">SPTER_07400</name>
</gene>
<dbReference type="InterPro" id="IPR012347">
    <property type="entry name" value="Ferritin-like"/>
</dbReference>